<dbReference type="RefSeq" id="WP_157174983.1">
    <property type="nucleotide sequence ID" value="NZ_BMJP01000001.1"/>
</dbReference>
<keyword evidence="3" id="KW-1185">Reference proteome</keyword>
<organism evidence="2 3">
    <name type="scientific">Sphingomonas prati</name>
    <dbReference type="NCBI Taxonomy" id="1843237"/>
    <lineage>
        <taxon>Bacteria</taxon>
        <taxon>Pseudomonadati</taxon>
        <taxon>Pseudomonadota</taxon>
        <taxon>Alphaproteobacteria</taxon>
        <taxon>Sphingomonadales</taxon>
        <taxon>Sphingomonadaceae</taxon>
        <taxon>Sphingomonas</taxon>
    </lineage>
</organism>
<dbReference type="PANTHER" id="PTHR12110:SF41">
    <property type="entry name" value="INOSOSE DEHYDRATASE"/>
    <property type="match status" value="1"/>
</dbReference>
<dbReference type="InterPro" id="IPR013022">
    <property type="entry name" value="Xyl_isomerase-like_TIM-brl"/>
</dbReference>
<dbReference type="Pfam" id="PF01261">
    <property type="entry name" value="AP_endonuc_2"/>
    <property type="match status" value="1"/>
</dbReference>
<dbReference type="EC" id="4.2.1.44" evidence="2"/>
<sequence length="318" mass="35304">MNSDRIAISLDLINRHNQEPNRNRFESKYFWEELYPLLRASGFRSIEIPYEPVWQFGGRSGVPMNRYSIQTKYESAAKYRAMLAERGIDTVTGVTFDPNLFMRNANLDFFFGASGHFAGEALSHAADLGADYFAISPSPYYGRAAHYHPDLEAKRASFTERATELLRGLADKAAAAGVTLVLRNEYWSLFRGEQILPLIDALPDGVKLDVDTASLTIAGIAPAAFISAQQGRIGCVHLTDTDFVDAGETWKSPNPEFPAHRATQVFRDPGTGSVDLPAIVGLLDRLGYQGPIICSARQTRDPFRALLRTRAFLNQLPN</sequence>
<dbReference type="InterPro" id="IPR036237">
    <property type="entry name" value="Xyl_isomerase-like_sf"/>
</dbReference>
<gene>
    <name evidence="2" type="ORF">FHS99_000502</name>
</gene>
<dbReference type="Proteomes" id="UP000546701">
    <property type="component" value="Unassembled WGS sequence"/>
</dbReference>
<dbReference type="Gene3D" id="3.20.20.150">
    <property type="entry name" value="Divalent-metal-dependent TIM barrel enzymes"/>
    <property type="match status" value="1"/>
</dbReference>
<feature type="domain" description="Xylose isomerase-like TIM barrel" evidence="1">
    <location>
        <begin position="38"/>
        <end position="302"/>
    </location>
</feature>
<protein>
    <submittedName>
        <fullName evidence="2">Inosose dehydratase</fullName>
        <ecNumber evidence="2">4.2.1.44</ecNumber>
    </submittedName>
</protein>
<evidence type="ECO:0000313" key="2">
    <source>
        <dbReference type="EMBL" id="MBB5728046.1"/>
    </source>
</evidence>
<proteinExistence type="predicted"/>
<comment type="caution">
    <text evidence="2">The sequence shown here is derived from an EMBL/GenBank/DDBJ whole genome shotgun (WGS) entry which is preliminary data.</text>
</comment>
<evidence type="ECO:0000313" key="3">
    <source>
        <dbReference type="Proteomes" id="UP000546701"/>
    </source>
</evidence>
<dbReference type="EMBL" id="JACIJR010000001">
    <property type="protein sequence ID" value="MBB5728046.1"/>
    <property type="molecule type" value="Genomic_DNA"/>
</dbReference>
<dbReference type="OrthoDB" id="7465188at2"/>
<dbReference type="AlphaFoldDB" id="A0A7W9BPZ7"/>
<dbReference type="PANTHER" id="PTHR12110">
    <property type="entry name" value="HYDROXYPYRUVATE ISOMERASE"/>
    <property type="match status" value="1"/>
</dbReference>
<dbReference type="InterPro" id="IPR050312">
    <property type="entry name" value="IolE/XylAMocC-like"/>
</dbReference>
<name>A0A7W9BPZ7_9SPHN</name>
<accession>A0A7W9BPZ7</accession>
<dbReference type="SUPFAM" id="SSF51658">
    <property type="entry name" value="Xylose isomerase-like"/>
    <property type="match status" value="1"/>
</dbReference>
<reference evidence="2 3" key="1">
    <citation type="submission" date="2020-08" db="EMBL/GenBank/DDBJ databases">
        <title>Genomic Encyclopedia of Type Strains, Phase IV (KMG-IV): sequencing the most valuable type-strain genomes for metagenomic binning, comparative biology and taxonomic classification.</title>
        <authorList>
            <person name="Goeker M."/>
        </authorList>
    </citation>
    <scope>NUCLEOTIDE SEQUENCE [LARGE SCALE GENOMIC DNA]</scope>
    <source>
        <strain evidence="2 3">DSM 103336</strain>
    </source>
</reference>
<dbReference type="GO" id="GO:0050114">
    <property type="term" value="F:myo-inosose-2 dehydratase activity"/>
    <property type="evidence" value="ECO:0007669"/>
    <property type="project" value="UniProtKB-EC"/>
</dbReference>
<keyword evidence="2" id="KW-0456">Lyase</keyword>
<evidence type="ECO:0000259" key="1">
    <source>
        <dbReference type="Pfam" id="PF01261"/>
    </source>
</evidence>